<dbReference type="AlphaFoldDB" id="A0A124SBL6"/>
<sequence length="560" mass="62466">MAGLFEKQTEAYLDARPTYPSHYYSMLANRTSSHSLAWDVGTGNGQAAIGGSKCPFLCLCLCLCHHNNSNYNISSHLISSHPLQVAHHYQQVIATDISQAQLKLAKPHPRVRYLHTPLSLSDDDLVKLIGGENSVDLVTVAQAVHWFDLPRFYSVVHRVLRKPDGVFAVWGYNDFDITPEIDAALKGFHDTTLPYWNDNIKHVFDGYQSLAFPFEDMGLGREGKPLKVDIPKQLSFEGVLGMLKSWSAVVTAKEKGVDLLCESVVEGLETVWGGSKRIRHGAYKGFMLAGKPHLDATRNSMAGLFDKQAHDYLAARPTYPPHWFSLLAPHTSSHSRAWDIATGNGQAAIAVAEHYQQVIATDVSQAQLKLAKPHPRVRYLHTPLSLSDDELVQLIGGENSVDLVTVAQALHWFHLPRLYSVVNRVLRKPNGVFAVWGYNGLTVTPEIDAAFKRFHDTTIPYWKENVKHLFADYRTLAFPFQDIGLGSEGRPLKLAIPKQRSFEEILGLFRSWTAVVTAKERGVDLLPESVIEQLENVWGGPKVARPVVYKAFMLAGKPHS</sequence>
<organism evidence="2 3">
    <name type="scientific">Cynara cardunculus var. scolymus</name>
    <name type="common">Globe artichoke</name>
    <name type="synonym">Cynara scolymus</name>
    <dbReference type="NCBI Taxonomy" id="59895"/>
    <lineage>
        <taxon>Eukaryota</taxon>
        <taxon>Viridiplantae</taxon>
        <taxon>Streptophyta</taxon>
        <taxon>Embryophyta</taxon>
        <taxon>Tracheophyta</taxon>
        <taxon>Spermatophyta</taxon>
        <taxon>Magnoliopsida</taxon>
        <taxon>eudicotyledons</taxon>
        <taxon>Gunneridae</taxon>
        <taxon>Pentapetalae</taxon>
        <taxon>asterids</taxon>
        <taxon>campanulids</taxon>
        <taxon>Asterales</taxon>
        <taxon>Asteraceae</taxon>
        <taxon>Carduoideae</taxon>
        <taxon>Cardueae</taxon>
        <taxon>Carduinae</taxon>
        <taxon>Cynara</taxon>
    </lineage>
</organism>
<dbReference type="STRING" id="59895.A0A124SBL6"/>
<keyword evidence="3" id="KW-1185">Reference proteome</keyword>
<keyword evidence="2" id="KW-0808">Transferase</keyword>
<dbReference type="OMA" id="TRAWHED"/>
<keyword evidence="2" id="KW-0489">Methyltransferase</keyword>
<dbReference type="Proteomes" id="UP000243975">
    <property type="component" value="Unassembled WGS sequence"/>
</dbReference>
<dbReference type="PANTHER" id="PTHR44575:SF2">
    <property type="entry name" value="OS01G0589200 PROTEIN"/>
    <property type="match status" value="1"/>
</dbReference>
<dbReference type="PANTHER" id="PTHR44575">
    <property type="entry name" value="OS01G0589200 PROTEIN"/>
    <property type="match status" value="1"/>
</dbReference>
<accession>A0A124SBL6</accession>
<feature type="domain" description="Methyltransferase type 11" evidence="1">
    <location>
        <begin position="339"/>
        <end position="434"/>
    </location>
</feature>
<evidence type="ECO:0000313" key="3">
    <source>
        <dbReference type="Proteomes" id="UP000243975"/>
    </source>
</evidence>
<dbReference type="CDD" id="cd02440">
    <property type="entry name" value="AdoMet_MTases"/>
    <property type="match status" value="2"/>
</dbReference>
<feature type="domain" description="Methyltransferase type 11" evidence="1">
    <location>
        <begin position="85"/>
        <end position="168"/>
    </location>
</feature>
<dbReference type="InterPro" id="IPR029063">
    <property type="entry name" value="SAM-dependent_MTases_sf"/>
</dbReference>
<evidence type="ECO:0000259" key="1">
    <source>
        <dbReference type="Pfam" id="PF08241"/>
    </source>
</evidence>
<dbReference type="Pfam" id="PF08241">
    <property type="entry name" value="Methyltransf_11"/>
    <property type="match status" value="2"/>
</dbReference>
<comment type="caution">
    <text evidence="2">The sequence shown here is derived from an EMBL/GenBank/DDBJ whole genome shotgun (WGS) entry which is preliminary data.</text>
</comment>
<dbReference type="GO" id="GO:0008757">
    <property type="term" value="F:S-adenosylmethionine-dependent methyltransferase activity"/>
    <property type="evidence" value="ECO:0007669"/>
    <property type="project" value="InterPro"/>
</dbReference>
<reference evidence="2 3" key="1">
    <citation type="journal article" date="2016" name="Sci. Rep.">
        <title>The genome sequence of the outbreeding globe artichoke constructed de novo incorporating a phase-aware low-pass sequencing strategy of F1 progeny.</title>
        <authorList>
            <person name="Scaglione D."/>
            <person name="Reyes-Chin-Wo S."/>
            <person name="Acquadro A."/>
            <person name="Froenicke L."/>
            <person name="Portis E."/>
            <person name="Beitel C."/>
            <person name="Tirone M."/>
            <person name="Mauro R."/>
            <person name="Lo Monaco A."/>
            <person name="Mauromicale G."/>
            <person name="Faccioli P."/>
            <person name="Cattivelli L."/>
            <person name="Rieseberg L."/>
            <person name="Michelmore R."/>
            <person name="Lanteri S."/>
        </authorList>
    </citation>
    <scope>NUCLEOTIDE SEQUENCE [LARGE SCALE GENOMIC DNA]</scope>
    <source>
        <strain evidence="2">2C</strain>
    </source>
</reference>
<proteinExistence type="predicted"/>
<dbReference type="SUPFAM" id="SSF53335">
    <property type="entry name" value="S-adenosyl-L-methionine-dependent methyltransferases"/>
    <property type="match status" value="2"/>
</dbReference>
<evidence type="ECO:0000313" key="2">
    <source>
        <dbReference type="EMBL" id="KVH91030.1"/>
    </source>
</evidence>
<protein>
    <submittedName>
        <fullName evidence="2">Methyltransferase type 11</fullName>
    </submittedName>
</protein>
<dbReference type="GO" id="GO:0009820">
    <property type="term" value="P:alkaloid metabolic process"/>
    <property type="evidence" value="ECO:0007669"/>
    <property type="project" value="UniProtKB-KW"/>
</dbReference>
<dbReference type="Gramene" id="KVH91030">
    <property type="protein sequence ID" value="KVH91030"/>
    <property type="gene ID" value="Ccrd_006946"/>
</dbReference>
<dbReference type="GO" id="GO:0032259">
    <property type="term" value="P:methylation"/>
    <property type="evidence" value="ECO:0007669"/>
    <property type="project" value="UniProtKB-KW"/>
</dbReference>
<dbReference type="Gene3D" id="3.40.50.150">
    <property type="entry name" value="Vaccinia Virus protein VP39"/>
    <property type="match status" value="2"/>
</dbReference>
<name>A0A124SBL6_CYNCS</name>
<dbReference type="InterPro" id="IPR013216">
    <property type="entry name" value="Methyltransf_11"/>
</dbReference>
<dbReference type="EMBL" id="LEKV01005084">
    <property type="protein sequence ID" value="KVH91030.1"/>
    <property type="molecule type" value="Genomic_DNA"/>
</dbReference>
<gene>
    <name evidence="2" type="ORF">Ccrd_006946</name>
</gene>